<dbReference type="Proteomes" id="UP000570010">
    <property type="component" value="Unassembled WGS sequence"/>
</dbReference>
<keyword evidence="3" id="KW-1185">Reference proteome</keyword>
<evidence type="ECO:0000313" key="2">
    <source>
        <dbReference type="EMBL" id="NEY81058.1"/>
    </source>
</evidence>
<dbReference type="EMBL" id="JACEIO010000010">
    <property type="protein sequence ID" value="MBA4536690.1"/>
    <property type="molecule type" value="Genomic_DNA"/>
</dbReference>
<proteinExistence type="predicted"/>
<reference evidence="1 4" key="2">
    <citation type="submission" date="2020-07" db="EMBL/GenBank/DDBJ databases">
        <authorList>
            <person name="Feng H."/>
        </authorList>
    </citation>
    <scope>NUCLEOTIDE SEQUENCE [LARGE SCALE GENOMIC DNA]</scope>
    <source>
        <strain evidence="1">S-12</strain>
        <strain evidence="4">s-12</strain>
    </source>
</reference>
<name>A0A6B3VUX1_9BACI</name>
<sequence length="360" mass="42812">MNIEFLEVKAFFFGTEEQKRKTYFSFILPFFKEIDGEFSAERDWNGGPHYRIILPKHHDQLLVHFEKDFKAYVKREFGDLSKVELEENIEQYVKHHETIAGMESRSKEEINAGRHLTVAIHSYDEAYLRQTFNSYQHFVVHTQSLFFMQKFISSFGERFFNLPKEKKYLYFTKMLYEVLTFSSFHPKFAVLVYVSNIEGVFAIAEQYGKRAAFEKAYQTLYKSLPFETLANDPEFNELGATWKDTIGNIYSLIKENVKNLFTDEEGFYSKELQKEELVQNIQGISSEFHDLLLKQDVEEWTNHEEHVIYRVLINIVYKSAHMLQFTFTEKNFACYAVCEYVMDKYHTTWREIMAQRGINA</sequence>
<gene>
    <name evidence="2" type="ORF">G4D64_05880</name>
    <name evidence="1" type="ORF">H1Z61_05910</name>
</gene>
<reference evidence="2 3" key="1">
    <citation type="submission" date="2020-02" db="EMBL/GenBank/DDBJ databases">
        <title>Bacillus aquiflavi sp. nov., isolated from yellow water of strong flavor Chinese baijiu in Yibin region of China.</title>
        <authorList>
            <person name="Xie J."/>
        </authorList>
    </citation>
    <scope>NUCLEOTIDE SEQUENCE [LARGE SCALE GENOMIC DNA]</scope>
    <source>
        <strain evidence="2 3">3H-10</strain>
    </source>
</reference>
<evidence type="ECO:0000313" key="1">
    <source>
        <dbReference type="EMBL" id="MBA4536690.1"/>
    </source>
</evidence>
<dbReference type="Proteomes" id="UP000472971">
    <property type="component" value="Unassembled WGS sequence"/>
</dbReference>
<comment type="caution">
    <text evidence="2">The sequence shown here is derived from an EMBL/GenBank/DDBJ whole genome shotgun (WGS) entry which is preliminary data.</text>
</comment>
<dbReference type="RefSeq" id="WP_163241102.1">
    <property type="nucleotide sequence ID" value="NZ_JAAIWN010000010.1"/>
</dbReference>
<protein>
    <submittedName>
        <fullName evidence="2">Uncharacterized protein</fullName>
    </submittedName>
</protein>
<accession>A0A6B3VUX1</accession>
<dbReference type="EMBL" id="JAAIWN010000010">
    <property type="protein sequence ID" value="NEY81058.1"/>
    <property type="molecule type" value="Genomic_DNA"/>
</dbReference>
<evidence type="ECO:0000313" key="4">
    <source>
        <dbReference type="Proteomes" id="UP000570010"/>
    </source>
</evidence>
<organism evidence="2 3">
    <name type="scientific">Bacillus aquiflavi</name>
    <dbReference type="NCBI Taxonomy" id="2672567"/>
    <lineage>
        <taxon>Bacteria</taxon>
        <taxon>Bacillati</taxon>
        <taxon>Bacillota</taxon>
        <taxon>Bacilli</taxon>
        <taxon>Bacillales</taxon>
        <taxon>Bacillaceae</taxon>
        <taxon>Bacillus</taxon>
    </lineage>
</organism>
<evidence type="ECO:0000313" key="3">
    <source>
        <dbReference type="Proteomes" id="UP000472971"/>
    </source>
</evidence>
<dbReference type="AlphaFoldDB" id="A0A6B3VUX1"/>